<dbReference type="Pfam" id="PF14804">
    <property type="entry name" value="Jag_N"/>
    <property type="match status" value="1"/>
</dbReference>
<dbReference type="InterPro" id="IPR038247">
    <property type="entry name" value="Jag_N_dom_sf"/>
</dbReference>
<dbReference type="Gene3D" id="3.30.1370.180">
    <property type="match status" value="1"/>
</dbReference>
<dbReference type="Gene3D" id="3.30.300.20">
    <property type="match status" value="1"/>
</dbReference>
<dbReference type="PANTHER" id="PTHR35800">
    <property type="entry name" value="PROTEIN JAG"/>
    <property type="match status" value="1"/>
</dbReference>
<sequence length="244" mass="28063">MKIIAKTLEEAYLKASRELNRSVVELNIKVIQNPKNGFLGFFKKDAIIEILDLPNLSPNKQENQAKKEISISQKVKNKSNSKKSELKIENFSNILYQVETGLKNLLASNFFEIDIVEISKFNSDTIYIKLDGKDSALLIGKEGHRYKAFLCLLHNWISIKYGLNIRLEIAEFLKNQENMIKNYLNDYIIPRVKEHSRAQTKLLDGILINIALEQLKAEFPNKYIGVKSSKNGKFIVIKECKKND</sequence>
<protein>
    <recommendedName>
        <fullName evidence="1">RNA-binding protein KhpB N-terminal domain-containing protein</fullName>
    </recommendedName>
</protein>
<evidence type="ECO:0000313" key="3">
    <source>
        <dbReference type="Proteomes" id="UP000476338"/>
    </source>
</evidence>
<dbReference type="GO" id="GO:0003723">
    <property type="term" value="F:RNA binding"/>
    <property type="evidence" value="ECO:0007669"/>
    <property type="project" value="InterPro"/>
</dbReference>
<dbReference type="InterPro" id="IPR039247">
    <property type="entry name" value="KhpB"/>
</dbReference>
<name>A0A6L5WJT6_9BACT</name>
<organism evidence="2 3">
    <name type="scientific">Campylobacter portucalensis</name>
    <dbReference type="NCBI Taxonomy" id="2608384"/>
    <lineage>
        <taxon>Bacteria</taxon>
        <taxon>Pseudomonadati</taxon>
        <taxon>Campylobacterota</taxon>
        <taxon>Epsilonproteobacteria</taxon>
        <taxon>Campylobacterales</taxon>
        <taxon>Campylobacteraceae</taxon>
        <taxon>Campylobacter</taxon>
    </lineage>
</organism>
<dbReference type="InterPro" id="IPR032782">
    <property type="entry name" value="KhpB_N"/>
</dbReference>
<reference evidence="2 3" key="2">
    <citation type="submission" date="2020-03" db="EMBL/GenBank/DDBJ databases">
        <title>Campylobacter portucalensis sp. nov., a new species of Campylobacter isolated from the reproductive tract of bulls.</title>
        <authorList>
            <person name="Silva M.F."/>
            <person name="Pereira G."/>
            <person name="Carneiro C."/>
            <person name="Hemphill A."/>
            <person name="Mateus L."/>
            <person name="Lopes-Da-Costa L."/>
            <person name="Silva E."/>
        </authorList>
    </citation>
    <scope>NUCLEOTIDE SEQUENCE [LARGE SCALE GENOMIC DNA]</scope>
    <source>
        <strain evidence="2 3">FMV-PI01</strain>
    </source>
</reference>
<dbReference type="RefSeq" id="WP_154570373.1">
    <property type="nucleotide sequence ID" value="NZ_VWSJ01000006.1"/>
</dbReference>
<dbReference type="Gene3D" id="3.30.30.80">
    <property type="entry name" value="probable RNA-binding protein from clostridium symbiosum atcc 14940"/>
    <property type="match status" value="1"/>
</dbReference>
<evidence type="ECO:0000313" key="2">
    <source>
        <dbReference type="EMBL" id="MSN96113.1"/>
    </source>
</evidence>
<dbReference type="SMART" id="SM01245">
    <property type="entry name" value="Jag_N"/>
    <property type="match status" value="1"/>
</dbReference>
<feature type="domain" description="RNA-binding protein KhpB N-terminal" evidence="1">
    <location>
        <begin position="2"/>
        <end position="53"/>
    </location>
</feature>
<dbReference type="PANTHER" id="PTHR35800:SF1">
    <property type="entry name" value="RNA-BINDING PROTEIN KHPB"/>
    <property type="match status" value="1"/>
</dbReference>
<dbReference type="AlphaFoldDB" id="A0A6L5WJT6"/>
<reference evidence="2 3" key="1">
    <citation type="submission" date="2019-09" db="EMBL/GenBank/DDBJ databases">
        <authorList>
            <person name="Silva M."/>
            <person name="Pereira G."/>
            <person name="Lopes-Da-Costa L."/>
            <person name="Silva E."/>
        </authorList>
    </citation>
    <scope>NUCLEOTIDE SEQUENCE [LARGE SCALE GENOMIC DNA]</scope>
    <source>
        <strain evidence="2 3">FMV-PI01</strain>
    </source>
</reference>
<dbReference type="Proteomes" id="UP000476338">
    <property type="component" value="Unassembled WGS sequence"/>
</dbReference>
<dbReference type="InterPro" id="IPR015946">
    <property type="entry name" value="KH_dom-like_a/b"/>
</dbReference>
<gene>
    <name evidence="2" type="ORF">F1B92_02700</name>
</gene>
<proteinExistence type="predicted"/>
<accession>A0A6L5WJT6</accession>
<dbReference type="Pfam" id="PF18472">
    <property type="entry name" value="HP1451_C"/>
    <property type="match status" value="1"/>
</dbReference>
<dbReference type="InterPro" id="IPR040977">
    <property type="entry name" value="HP1451_C"/>
</dbReference>
<comment type="caution">
    <text evidence="2">The sequence shown here is derived from an EMBL/GenBank/DDBJ whole genome shotgun (WGS) entry which is preliminary data.</text>
</comment>
<evidence type="ECO:0000259" key="1">
    <source>
        <dbReference type="SMART" id="SM01245"/>
    </source>
</evidence>
<keyword evidence="3" id="KW-1185">Reference proteome</keyword>
<dbReference type="EMBL" id="VWSJ01000006">
    <property type="protein sequence ID" value="MSN96113.1"/>
    <property type="molecule type" value="Genomic_DNA"/>
</dbReference>